<dbReference type="InterPro" id="IPR011013">
    <property type="entry name" value="Gal_mutarotase_sf_dom"/>
</dbReference>
<feature type="compositionally biased region" description="Basic residues" evidence="1">
    <location>
        <begin position="1"/>
        <end position="10"/>
    </location>
</feature>
<dbReference type="GO" id="GO:0030246">
    <property type="term" value="F:carbohydrate binding"/>
    <property type="evidence" value="ECO:0007669"/>
    <property type="project" value="InterPro"/>
</dbReference>
<proteinExistence type="predicted"/>
<dbReference type="Gene3D" id="2.70.98.30">
    <property type="entry name" value="Golgi alpha-mannosidase II, domain 4"/>
    <property type="match status" value="1"/>
</dbReference>
<dbReference type="GO" id="GO:0003824">
    <property type="term" value="F:catalytic activity"/>
    <property type="evidence" value="ECO:0007669"/>
    <property type="project" value="InterPro"/>
</dbReference>
<feature type="compositionally biased region" description="Polar residues" evidence="1">
    <location>
        <begin position="53"/>
        <end position="70"/>
    </location>
</feature>
<dbReference type="AlphaFoldDB" id="A0AAD4T4Y2"/>
<evidence type="ECO:0000313" key="2">
    <source>
        <dbReference type="EMBL" id="KAI3938126.1"/>
    </source>
</evidence>
<protein>
    <submittedName>
        <fullName evidence="2">Uncharacterized protein</fullName>
    </submittedName>
</protein>
<name>A0AAD4T4Y2_9MAGN</name>
<feature type="compositionally biased region" description="Basic and acidic residues" evidence="1">
    <location>
        <begin position="27"/>
        <end position="49"/>
    </location>
</feature>
<sequence length="240" mass="27284">MKNERKRQRRHELDSPQRSNMLQQRGILERAKQSSMTIHEREASNEKRRNQYRIRSSQQRLKNKESQQAGTISAMAGTRAGDLNLLRSPQLTQHFQTQPEMSMEGGLPPPITLQRTPALFEQNQERAHTQNAIPMESDQVPVLKPTTQVYRETNPTVESIFSTLRSAFSQTTIRIQNARIDFLVGPIHVVDGTGKEMATQITANTETTKALYTDSSGRDFKKKNWSAIRLLLVTSAEAPD</sequence>
<reference evidence="2" key="1">
    <citation type="submission" date="2022-04" db="EMBL/GenBank/DDBJ databases">
        <title>A functionally conserved STORR gene fusion in Papaver species that diverged 16.8 million years ago.</title>
        <authorList>
            <person name="Catania T."/>
        </authorList>
    </citation>
    <scope>NUCLEOTIDE SEQUENCE</scope>
    <source>
        <strain evidence="2">S-188037</strain>
    </source>
</reference>
<dbReference type="Proteomes" id="UP001202328">
    <property type="component" value="Unassembled WGS sequence"/>
</dbReference>
<dbReference type="EMBL" id="JAJJMB010005585">
    <property type="protein sequence ID" value="KAI3938126.1"/>
    <property type="molecule type" value="Genomic_DNA"/>
</dbReference>
<dbReference type="GO" id="GO:0005975">
    <property type="term" value="P:carbohydrate metabolic process"/>
    <property type="evidence" value="ECO:0007669"/>
    <property type="project" value="InterPro"/>
</dbReference>
<dbReference type="SUPFAM" id="SSF74650">
    <property type="entry name" value="Galactose mutarotase-like"/>
    <property type="match status" value="1"/>
</dbReference>
<keyword evidence="3" id="KW-1185">Reference proteome</keyword>
<accession>A0AAD4T4Y2</accession>
<evidence type="ECO:0000256" key="1">
    <source>
        <dbReference type="SAM" id="MobiDB-lite"/>
    </source>
</evidence>
<evidence type="ECO:0000313" key="3">
    <source>
        <dbReference type="Proteomes" id="UP001202328"/>
    </source>
</evidence>
<organism evidence="2 3">
    <name type="scientific">Papaver atlanticum</name>
    <dbReference type="NCBI Taxonomy" id="357466"/>
    <lineage>
        <taxon>Eukaryota</taxon>
        <taxon>Viridiplantae</taxon>
        <taxon>Streptophyta</taxon>
        <taxon>Embryophyta</taxon>
        <taxon>Tracheophyta</taxon>
        <taxon>Spermatophyta</taxon>
        <taxon>Magnoliopsida</taxon>
        <taxon>Ranunculales</taxon>
        <taxon>Papaveraceae</taxon>
        <taxon>Papaveroideae</taxon>
        <taxon>Papaver</taxon>
    </lineage>
</organism>
<feature type="region of interest" description="Disordered" evidence="1">
    <location>
        <begin position="1"/>
        <end position="70"/>
    </location>
</feature>
<comment type="caution">
    <text evidence="2">The sequence shown here is derived from an EMBL/GenBank/DDBJ whole genome shotgun (WGS) entry which is preliminary data.</text>
</comment>
<gene>
    <name evidence="2" type="ORF">MKW98_018682</name>
</gene>